<dbReference type="GeneID" id="34567808"/>
<sequence>MCEQSTRTRPARRSTFGSRARAAGTRAHALLVGRPTGKRKATPSYAKRSAPPLTAITVMMMMNTMAMPAAVRNADGDDDNNGSGNYGNAYRNRTMLLSGGGLDAGLVRPGAIQSPGSGLGSSEVFARVPAVLRSLPPSPAAAVPYDEQWSSEVQVRAADRLAQSLAELALEPERDQYPIDIVLVPATGLTLRDLALRRLAAVLPPPAMLPEQRVDAHYLALLAQLARSAGAPPLTIPPGVTAGMLPQYQIEPAAATGDLGSGRPHETPFQVVDIVRAISSGTAQGTVYDVEVMLPRAGGPGRRNVDLARAATAAAAAEDQGVHTALVRRGPDGPVTAVHAALKKSPIYSVGTWLARAVVQRLIDARRATDTAPLAPRRTGWWRDAFAPGGARAAVNNPRYGNVADARLASWFARAADAVRDAGGPDLPPTLAAAPVSVLERLVAQMDRSLDAEFANANNDAYIDAVGAFLGSQLAESGVSPFFGLLYATLRATDAAFFDPDGKAANAIGPEINVGFPVQATIMQFLDGTLGGLIEGGFFAGAPAAVGPARDYQKAMALAAQVVFGLAAAQGAYGIVHNDFHNDNIAYENVPDDVMLYYRTEPADPGQAVRYYAVPTFGKVYKMIDFGRATFRLGEEMRGADASARGYAARVAPLWGSPTQDAVVEGQWNLRGFNNDLLRFVTVFLYNLGARADATPTGPADPWREAFMRMARHVTSCAPPEAGPAAAAAENPLAWVDRCSVLPGDMTRRRRCASDALSVRPYLVDSPCVNAVPADNVHWFDGAFGIDRSEIPAGAHVYSIPV</sequence>
<dbReference type="Proteomes" id="UP000201566">
    <property type="component" value="Segment"/>
</dbReference>
<protein>
    <submittedName>
        <fullName evidence="2">Uncharacterized protein</fullName>
    </submittedName>
</protein>
<evidence type="ECO:0000313" key="3">
    <source>
        <dbReference type="Proteomes" id="UP000201566"/>
    </source>
</evidence>
<dbReference type="RefSeq" id="YP_009430224.1">
    <property type="nucleotide sequence ID" value="NC_021858.1"/>
</dbReference>
<evidence type="ECO:0000313" key="2">
    <source>
        <dbReference type="EMBL" id="ATE82515.1"/>
    </source>
</evidence>
<accession>A0A291AU83</accession>
<gene>
    <name evidence="2" type="ORF">pdul_cds_460</name>
</gene>
<reference evidence="2 3" key="1">
    <citation type="journal article" date="2013" name="Science">
        <title>Pandoraviruses: amoeba viruses with genomes up to 2.5 Mb reaching that of parasitic eukaryotes.</title>
        <authorList>
            <person name="Philippe N."/>
            <person name="Legendre M."/>
            <person name="Doutre G."/>
            <person name="Coute Y."/>
            <person name="Poirot O."/>
            <person name="Lescot M."/>
            <person name="Arslan D."/>
            <person name="Seltzer V."/>
            <person name="Bertaux L."/>
            <person name="Bruley C."/>
            <person name="Garin J."/>
            <person name="Claverie J.M."/>
            <person name="Abergel C."/>
        </authorList>
    </citation>
    <scope>NUCLEOTIDE SEQUENCE [LARGE SCALE GENOMIC DNA]</scope>
    <source>
        <strain evidence="2">Melbourne</strain>
    </source>
</reference>
<evidence type="ECO:0000256" key="1">
    <source>
        <dbReference type="SAM" id="MobiDB-lite"/>
    </source>
</evidence>
<organism evidence="2 3">
    <name type="scientific">Pandoravirus dulcis</name>
    <dbReference type="NCBI Taxonomy" id="1349409"/>
    <lineage>
        <taxon>Viruses</taxon>
        <taxon>Pandoravirus</taxon>
    </lineage>
</organism>
<dbReference type="KEGG" id="vg:34567808"/>
<name>A0A291AU83_9VIRU</name>
<proteinExistence type="predicted"/>
<feature type="region of interest" description="Disordered" evidence="1">
    <location>
        <begin position="1"/>
        <end position="27"/>
    </location>
</feature>
<dbReference type="Gene3D" id="1.10.510.10">
    <property type="entry name" value="Transferase(Phosphotransferase) domain 1"/>
    <property type="match status" value="1"/>
</dbReference>
<dbReference type="EMBL" id="KC977570">
    <property type="protein sequence ID" value="ATE82515.1"/>
    <property type="molecule type" value="Genomic_DNA"/>
</dbReference>